<evidence type="ECO:0000313" key="9">
    <source>
        <dbReference type="Proteomes" id="UP000694888"/>
    </source>
</evidence>
<gene>
    <name evidence="10" type="primary">LOC101859288</name>
</gene>
<dbReference type="Pfam" id="PF18112">
    <property type="entry name" value="Zn-C2H2_12"/>
    <property type="match status" value="1"/>
</dbReference>
<accession>A0ABM1AD02</accession>
<feature type="region of interest" description="Disordered" evidence="7">
    <location>
        <begin position="21"/>
        <end position="85"/>
    </location>
</feature>
<evidence type="ECO:0000256" key="4">
    <source>
        <dbReference type="ARBA" id="ARBA00023054"/>
    </source>
</evidence>
<evidence type="ECO:0000256" key="2">
    <source>
        <dbReference type="ARBA" id="ARBA00022771"/>
    </source>
</evidence>
<dbReference type="RefSeq" id="XP_012945347.1">
    <property type="nucleotide sequence ID" value="XM_013089893.2"/>
</dbReference>
<evidence type="ECO:0000256" key="7">
    <source>
        <dbReference type="SAM" id="MobiDB-lite"/>
    </source>
</evidence>
<dbReference type="Gene3D" id="6.20.250.40">
    <property type="match status" value="1"/>
</dbReference>
<dbReference type="GeneID" id="101859288"/>
<sequence length="879" mass="93249">MKTAFENDRLLHFRTFSPHLGSVMETAGGSGGGGSRDSNRGSYELYDDQRAPGKLAGEPPTNRPSPNVGQAAPGCPGSLSESTQKVEELERQLMDMKLREDKLLQIISDLRSAHGGHTSNIALDSAPFLNMDGATGSPSSESVGENVKDARMKYLQRQVTVLQANMYKAEGWGQRATEAMKERDKAVDECRLTSGQLAKALQENESLRQELSKLNAGYLELQQKLRLTMQELDTESRHERCQSQAAKLQEEVTSLRSQFLVLKESSLRLSQENKGLRELTSNSGPGSSQSPMSGNSACSQELEYLHSVVDMLKTTVLEQRNFLVSMKVPQQSFSGQTRRPALNGLHDNTSHLGLQLTRDQVAAMSKSASAALGSEYQQIGSPMVPNSSKAASSVLSMFSGQGDTQQLRANGMPVMEARSTAGGSHRALADPISSAQGEQNVPKSFTGTAPLATSGPGAHVQRQLQGSSPVSSPMGSSHNMKMQPTKTTASTREQSQAAQAAQLGRISGGSGVVPQSSASSVAQNVNVNGTTDTLLAVPSGRKISSEILAYRQSPDQGLNINHGGSKSDILQRNQNKLATEGKNFPNWLYSSTSGYGYQQGSAPGGGGSGGIGQFQATGAGKSALAVAGLSGHSPVAYEGAMMLPEQEQGVPSPRHNVSSAVQTASSQDPHASAVGNHAGGVPQGSHPSAQQQHIYRPPMLFADNASSLRLANVDMKSGGLMAATPGSSSAVSDQRPPSHSGLDNGQKLQEWLSGPTPASGGGGRTGNRDGPPIGASPAVAFNGGSFESAVEPPRAHLNSDRICPVCSKDYSEVSMEDFQTHVFECFDDENTPETMRPEVSLDRTCPMCNGKFSQEMSQQDFEAHVHSHFGEEVFTLLQP</sequence>
<dbReference type="PROSITE" id="PS51905">
    <property type="entry name" value="ZF_UBZ1"/>
    <property type="match status" value="1"/>
</dbReference>
<keyword evidence="2 5" id="KW-0863">Zinc-finger</keyword>
<keyword evidence="9" id="KW-1185">Reference proteome</keyword>
<evidence type="ECO:0000256" key="5">
    <source>
        <dbReference type="PROSITE-ProRule" id="PRU01253"/>
    </source>
</evidence>
<feature type="region of interest" description="Disordered" evidence="7">
    <location>
        <begin position="646"/>
        <end position="691"/>
    </location>
</feature>
<keyword evidence="1" id="KW-0479">Metal-binding</keyword>
<feature type="region of interest" description="Disordered" evidence="7">
    <location>
        <begin position="433"/>
        <end position="515"/>
    </location>
</feature>
<feature type="domain" description="UBZ1-type" evidence="8">
    <location>
        <begin position="842"/>
        <end position="868"/>
    </location>
</feature>
<keyword evidence="3" id="KW-0862">Zinc</keyword>
<feature type="region of interest" description="Disordered" evidence="7">
    <location>
        <begin position="721"/>
        <end position="780"/>
    </location>
</feature>
<reference evidence="10" key="1">
    <citation type="submission" date="2025-08" db="UniProtKB">
        <authorList>
            <consortium name="RefSeq"/>
        </authorList>
    </citation>
    <scope>IDENTIFICATION</scope>
</reference>
<dbReference type="CDD" id="cd21965">
    <property type="entry name" value="Zn-C2H2_CALCOCO1_TAX1BP1_like"/>
    <property type="match status" value="1"/>
</dbReference>
<feature type="region of interest" description="Disordered" evidence="7">
    <location>
        <begin position="277"/>
        <end position="297"/>
    </location>
</feature>
<name>A0ABM1AD02_APLCA</name>
<feature type="compositionally biased region" description="Polar residues" evidence="7">
    <location>
        <begin position="725"/>
        <end position="747"/>
    </location>
</feature>
<dbReference type="Proteomes" id="UP000694888">
    <property type="component" value="Unplaced"/>
</dbReference>
<proteinExistence type="predicted"/>
<evidence type="ECO:0000256" key="3">
    <source>
        <dbReference type="ARBA" id="ARBA00022833"/>
    </source>
</evidence>
<evidence type="ECO:0000256" key="6">
    <source>
        <dbReference type="SAM" id="Coils"/>
    </source>
</evidence>
<feature type="compositionally biased region" description="Low complexity" evidence="7">
    <location>
        <begin position="281"/>
        <end position="296"/>
    </location>
</feature>
<feature type="compositionally biased region" description="Polar residues" evidence="7">
    <location>
        <begin position="433"/>
        <end position="447"/>
    </location>
</feature>
<feature type="compositionally biased region" description="Polar residues" evidence="7">
    <location>
        <begin position="478"/>
        <end position="499"/>
    </location>
</feature>
<evidence type="ECO:0000313" key="10">
    <source>
        <dbReference type="RefSeq" id="XP_012945347.1"/>
    </source>
</evidence>
<protein>
    <submittedName>
        <fullName evidence="10">Uncharacterized protein LOC101859288</fullName>
    </submittedName>
</protein>
<feature type="coiled-coil region" evidence="6">
    <location>
        <begin position="190"/>
        <end position="258"/>
    </location>
</feature>
<keyword evidence="4 6" id="KW-0175">Coiled coil</keyword>
<evidence type="ECO:0000256" key="1">
    <source>
        <dbReference type="ARBA" id="ARBA00022723"/>
    </source>
</evidence>
<feature type="compositionally biased region" description="Polar residues" evidence="7">
    <location>
        <begin position="655"/>
        <end position="669"/>
    </location>
</feature>
<feature type="compositionally biased region" description="Low complexity" evidence="7">
    <location>
        <begin position="466"/>
        <end position="477"/>
    </location>
</feature>
<evidence type="ECO:0000259" key="8">
    <source>
        <dbReference type="PROSITE" id="PS51905"/>
    </source>
</evidence>
<organism evidence="9 10">
    <name type="scientific">Aplysia californica</name>
    <name type="common">California sea hare</name>
    <dbReference type="NCBI Taxonomy" id="6500"/>
    <lineage>
        <taxon>Eukaryota</taxon>
        <taxon>Metazoa</taxon>
        <taxon>Spiralia</taxon>
        <taxon>Lophotrochozoa</taxon>
        <taxon>Mollusca</taxon>
        <taxon>Gastropoda</taxon>
        <taxon>Heterobranchia</taxon>
        <taxon>Euthyneura</taxon>
        <taxon>Tectipleura</taxon>
        <taxon>Aplysiida</taxon>
        <taxon>Aplysioidea</taxon>
        <taxon>Aplysiidae</taxon>
        <taxon>Aplysia</taxon>
    </lineage>
</organism>
<dbReference type="InterPro" id="IPR041641">
    <property type="entry name" value="CALCOCO1/2_Zn_UBZ1"/>
</dbReference>